<dbReference type="RefSeq" id="WP_168927854.1">
    <property type="nucleotide sequence ID" value="NZ_BKAT01000018.1"/>
</dbReference>
<organism evidence="1 2">
    <name type="scientific">Chitinophaga terrae</name>
    <name type="common">ex Kim and Jung 2007</name>
    <dbReference type="NCBI Taxonomy" id="408074"/>
    <lineage>
        <taxon>Bacteria</taxon>
        <taxon>Pseudomonadati</taxon>
        <taxon>Bacteroidota</taxon>
        <taxon>Chitinophagia</taxon>
        <taxon>Chitinophagales</taxon>
        <taxon>Chitinophagaceae</taxon>
        <taxon>Chitinophaga</taxon>
    </lineage>
</organism>
<dbReference type="EMBL" id="FNRL01000012">
    <property type="protein sequence ID" value="SEA66531.1"/>
    <property type="molecule type" value="Genomic_DNA"/>
</dbReference>
<keyword evidence="2" id="KW-1185">Reference proteome</keyword>
<evidence type="ECO:0000313" key="1">
    <source>
        <dbReference type="EMBL" id="SEA66531.1"/>
    </source>
</evidence>
<dbReference type="STRING" id="408074.SAMN05660909_02900"/>
<proteinExistence type="predicted"/>
<gene>
    <name evidence="1" type="ORF">SAMN05660909_02900</name>
</gene>
<accession>A0A1H4D1S0</accession>
<reference evidence="2" key="1">
    <citation type="submission" date="2016-10" db="EMBL/GenBank/DDBJ databases">
        <authorList>
            <person name="Varghese N."/>
            <person name="Submissions S."/>
        </authorList>
    </citation>
    <scope>NUCLEOTIDE SEQUENCE [LARGE SCALE GENOMIC DNA]</scope>
    <source>
        <strain evidence="2">DSM 23920</strain>
    </source>
</reference>
<evidence type="ECO:0000313" key="2">
    <source>
        <dbReference type="Proteomes" id="UP000199656"/>
    </source>
</evidence>
<sequence>MKGFTFAVSQITCFQPPIEQAVTKVSREVTARHPENQVIKKDRHAYRS</sequence>
<dbReference type="AlphaFoldDB" id="A0A1H4D1S0"/>
<protein>
    <submittedName>
        <fullName evidence="1">Uncharacterized protein</fullName>
    </submittedName>
</protein>
<name>A0A1H4D1S0_9BACT</name>
<dbReference type="Proteomes" id="UP000199656">
    <property type="component" value="Unassembled WGS sequence"/>
</dbReference>